<evidence type="ECO:0000256" key="3">
    <source>
        <dbReference type="RuleBase" id="RU003718"/>
    </source>
</evidence>
<dbReference type="FunCoup" id="A0A200QJP1">
    <property type="interactions" value="144"/>
</dbReference>
<dbReference type="EC" id="2.4.1.-" evidence="4"/>
<sequence>MGEEDKACRGHVMVLPFPVQGHINPMLQFSKRLASKGLKVTLATTFLTIKSMQAKAGPVAIESFFNGQISIEPFSDGCDEGGIDPVSDDYMEKFKTVGSKNLQELIEKQQRSGYPVKCLLYDSVIPWALSFAKKHGIMGAAFYTQSSSVNAIYYHVYKGLLPSPVQGPTISIPGLPLLETHELPSFVYNIHYYPSLLRIVLDQFSNIDEADWLLFNTFDKLEDEIVNWMAKQSSTRMAAIGPTVPSVYLDKRVEGDNDYGLHLFTPNSDTCMKWLDTKEDASVVYVSFGSLASLGEDQMEELAWGLRRSNCNFLWVVRASEENKLPSNFAEETTEKGLVVRWCRQLEVLAHPAVGCFITHCGWNSTLEALSLGVPMVAMPQWGDQTTDAKFIKDVWKVGVQARVDEKGMVRREEVEQCIREVMEGERREEIKRNAVRWNELAKEAVDEGGSSDKNIEEFVTGVVCT</sequence>
<evidence type="ECO:0000313" key="7">
    <source>
        <dbReference type="Proteomes" id="UP000195402"/>
    </source>
</evidence>
<dbReference type="SUPFAM" id="SSF53756">
    <property type="entry name" value="UDP-Glycosyltransferase/glycogen phosphorylase"/>
    <property type="match status" value="1"/>
</dbReference>
<keyword evidence="3" id="KW-0328">Glycosyltransferase</keyword>
<dbReference type="Pfam" id="PF00201">
    <property type="entry name" value="UDPGT"/>
    <property type="match status" value="1"/>
</dbReference>
<protein>
    <recommendedName>
        <fullName evidence="4">Glycosyltransferase</fullName>
        <ecNumber evidence="4">2.4.1.-</ecNumber>
    </recommendedName>
</protein>
<dbReference type="CDD" id="cd03784">
    <property type="entry name" value="GT1_Gtf-like"/>
    <property type="match status" value="1"/>
</dbReference>
<reference evidence="6 7" key="1">
    <citation type="journal article" date="2017" name="Mol. Plant">
        <title>The Genome of Medicinal Plant Macleaya cordata Provides New Insights into Benzylisoquinoline Alkaloids Metabolism.</title>
        <authorList>
            <person name="Liu X."/>
            <person name="Liu Y."/>
            <person name="Huang P."/>
            <person name="Ma Y."/>
            <person name="Qing Z."/>
            <person name="Tang Q."/>
            <person name="Cao H."/>
            <person name="Cheng P."/>
            <person name="Zheng Y."/>
            <person name="Yuan Z."/>
            <person name="Zhou Y."/>
            <person name="Liu J."/>
            <person name="Tang Z."/>
            <person name="Zhuo Y."/>
            <person name="Zhang Y."/>
            <person name="Yu L."/>
            <person name="Huang J."/>
            <person name="Yang P."/>
            <person name="Peng Q."/>
            <person name="Zhang J."/>
            <person name="Jiang W."/>
            <person name="Zhang Z."/>
            <person name="Lin K."/>
            <person name="Ro D.K."/>
            <person name="Chen X."/>
            <person name="Xiong X."/>
            <person name="Shang Y."/>
            <person name="Huang S."/>
            <person name="Zeng J."/>
        </authorList>
    </citation>
    <scope>NUCLEOTIDE SEQUENCE [LARGE SCALE GENOMIC DNA]</scope>
    <source>
        <strain evidence="7">cv. BLH2017</strain>
        <tissue evidence="6">Root</tissue>
    </source>
</reference>
<dbReference type="InterPro" id="IPR058980">
    <property type="entry name" value="Glyco_transf_N"/>
</dbReference>
<dbReference type="PANTHER" id="PTHR11926">
    <property type="entry name" value="GLUCOSYL/GLUCURONOSYL TRANSFERASES"/>
    <property type="match status" value="1"/>
</dbReference>
<dbReference type="AlphaFoldDB" id="A0A200QJP1"/>
<accession>A0A200QJP1</accession>
<dbReference type="Pfam" id="PF26168">
    <property type="entry name" value="Glyco_transf_N"/>
    <property type="match status" value="1"/>
</dbReference>
<dbReference type="FunFam" id="3.40.50.2000:FF:000019">
    <property type="entry name" value="Glycosyltransferase"/>
    <property type="match status" value="1"/>
</dbReference>
<dbReference type="EMBL" id="MVGT01001861">
    <property type="protein sequence ID" value="OVA10651.1"/>
    <property type="molecule type" value="Genomic_DNA"/>
</dbReference>
<name>A0A200QJP1_MACCD</name>
<dbReference type="OrthoDB" id="5835829at2759"/>
<dbReference type="InterPro" id="IPR035595">
    <property type="entry name" value="UDP_glycos_trans_CS"/>
</dbReference>
<evidence type="ECO:0000256" key="2">
    <source>
        <dbReference type="ARBA" id="ARBA00022679"/>
    </source>
</evidence>
<dbReference type="GO" id="GO:0080043">
    <property type="term" value="F:quercetin 3-O-glucosyltransferase activity"/>
    <property type="evidence" value="ECO:0007669"/>
    <property type="project" value="TreeGrafter"/>
</dbReference>
<keyword evidence="2 3" id="KW-0808">Transferase</keyword>
<dbReference type="PANTHER" id="PTHR11926:SF1560">
    <property type="entry name" value="UDP-GLYCOSYLTRANSFERASE 74E1-RELATED"/>
    <property type="match status" value="1"/>
</dbReference>
<evidence type="ECO:0000313" key="6">
    <source>
        <dbReference type="EMBL" id="OVA10651.1"/>
    </source>
</evidence>
<comment type="similarity">
    <text evidence="1 3">Belongs to the UDP-glycosyltransferase family.</text>
</comment>
<evidence type="ECO:0000259" key="5">
    <source>
        <dbReference type="Pfam" id="PF26168"/>
    </source>
</evidence>
<gene>
    <name evidence="6" type="ORF">BVC80_59g38</name>
</gene>
<comment type="caution">
    <text evidence="6">The sequence shown here is derived from an EMBL/GenBank/DDBJ whole genome shotgun (WGS) entry which is preliminary data.</text>
</comment>
<feature type="domain" description="Glycosyltransferase N-terminal" evidence="5">
    <location>
        <begin position="12"/>
        <end position="55"/>
    </location>
</feature>
<organism evidence="6 7">
    <name type="scientific">Macleaya cordata</name>
    <name type="common">Five-seeded plume-poppy</name>
    <name type="synonym">Bocconia cordata</name>
    <dbReference type="NCBI Taxonomy" id="56857"/>
    <lineage>
        <taxon>Eukaryota</taxon>
        <taxon>Viridiplantae</taxon>
        <taxon>Streptophyta</taxon>
        <taxon>Embryophyta</taxon>
        <taxon>Tracheophyta</taxon>
        <taxon>Spermatophyta</taxon>
        <taxon>Magnoliopsida</taxon>
        <taxon>Ranunculales</taxon>
        <taxon>Papaveraceae</taxon>
        <taxon>Papaveroideae</taxon>
        <taxon>Macleaya</taxon>
    </lineage>
</organism>
<dbReference type="InParanoid" id="A0A200QJP1"/>
<dbReference type="OMA" id="MRVESIF"/>
<dbReference type="GO" id="GO:0080044">
    <property type="term" value="F:quercetin 7-O-glucosyltransferase activity"/>
    <property type="evidence" value="ECO:0007669"/>
    <property type="project" value="TreeGrafter"/>
</dbReference>
<dbReference type="InterPro" id="IPR002213">
    <property type="entry name" value="UDP_glucos_trans"/>
</dbReference>
<proteinExistence type="inferred from homology"/>
<keyword evidence="7" id="KW-1185">Reference proteome</keyword>
<dbReference type="PROSITE" id="PS00375">
    <property type="entry name" value="UDPGT"/>
    <property type="match status" value="1"/>
</dbReference>
<evidence type="ECO:0000256" key="4">
    <source>
        <dbReference type="RuleBase" id="RU362057"/>
    </source>
</evidence>
<evidence type="ECO:0000256" key="1">
    <source>
        <dbReference type="ARBA" id="ARBA00009995"/>
    </source>
</evidence>
<dbReference type="Proteomes" id="UP000195402">
    <property type="component" value="Unassembled WGS sequence"/>
</dbReference>
<dbReference type="Gene3D" id="3.40.50.2000">
    <property type="entry name" value="Glycogen Phosphorylase B"/>
    <property type="match status" value="2"/>
</dbReference>